<name>A0ABR7DIF3_9BACT</name>
<dbReference type="InterPro" id="IPR036597">
    <property type="entry name" value="Fido-like_dom_sf"/>
</dbReference>
<gene>
    <name evidence="2" type="ORF">H8S65_00065</name>
</gene>
<feature type="domain" description="Fido" evidence="1">
    <location>
        <begin position="92"/>
        <end position="261"/>
    </location>
</feature>
<evidence type="ECO:0000259" key="1">
    <source>
        <dbReference type="PROSITE" id="PS51459"/>
    </source>
</evidence>
<keyword evidence="3" id="KW-1185">Reference proteome</keyword>
<reference evidence="2 3" key="1">
    <citation type="submission" date="2020-08" db="EMBL/GenBank/DDBJ databases">
        <title>Genome public.</title>
        <authorList>
            <person name="Liu C."/>
            <person name="Sun Q."/>
        </authorList>
    </citation>
    <scope>NUCLEOTIDE SEQUENCE [LARGE SCALE GENOMIC DNA]</scope>
    <source>
        <strain evidence="2 3">NSJ-79</strain>
    </source>
</reference>
<sequence length="461" mass="53182">MDNLQQLLDEWQTLQPLKPEDEKRLDRKFRLEFNYNSNHLEGNTLTYGQTKLLFMFGETSGSASLKDYEEMKAHNVGLEMMKQEAMDKERPLTEQFIRELNKTILVQDYWKDAKTPTGTKTRMEIKVGVYKSRPNSVITATGEEFHYALPEETPAFMTDLVDWYNAEAAKGVLSPVELAALLHYRYIRIHPFEDGNGRIARLLVNYILFRNGYPMIVIHTEDKQNYLRVLHQCDVAVGLTPSDGANASLDKIRPFVGYLNDCAERALRIGIKAAKGGNIEEEDDFEKELAVLQRQIRKEEVKTDSPRFSVEMVLDVLEKVYKPFVKKLEEAVAPSEVFFMSVRKYDWISKGLDLITGEMMKTSSVSKETLDDPETQEILENARAFVFRIDLSEPKREYNMKSIAVRIDGRIFLEETYYTFASDPDKFYPYATYPSSEDIARMIQSIKANILLSIRKAAKTE</sequence>
<dbReference type="Gene3D" id="1.10.3290.10">
    <property type="entry name" value="Fido-like domain"/>
    <property type="match status" value="1"/>
</dbReference>
<proteinExistence type="predicted"/>
<evidence type="ECO:0000313" key="3">
    <source>
        <dbReference type="Proteomes" id="UP000651475"/>
    </source>
</evidence>
<comment type="caution">
    <text evidence="2">The sequence shown here is derived from an EMBL/GenBank/DDBJ whole genome shotgun (WGS) entry which is preliminary data.</text>
</comment>
<dbReference type="EMBL" id="JACOOJ010000001">
    <property type="protein sequence ID" value="MBC5631176.1"/>
    <property type="molecule type" value="Genomic_DNA"/>
</dbReference>
<dbReference type="InterPro" id="IPR040198">
    <property type="entry name" value="Fido_containing"/>
</dbReference>
<dbReference type="PANTHER" id="PTHR13504">
    <property type="entry name" value="FIDO DOMAIN-CONTAINING PROTEIN DDB_G0283145"/>
    <property type="match status" value="1"/>
</dbReference>
<dbReference type="PANTHER" id="PTHR13504:SF38">
    <property type="entry name" value="FIDO DOMAIN-CONTAINING PROTEIN"/>
    <property type="match status" value="1"/>
</dbReference>
<organism evidence="2 3">
    <name type="scientific">Parabacteroides hominis</name>
    <dbReference type="NCBI Taxonomy" id="2763057"/>
    <lineage>
        <taxon>Bacteria</taxon>
        <taxon>Pseudomonadati</taxon>
        <taxon>Bacteroidota</taxon>
        <taxon>Bacteroidia</taxon>
        <taxon>Bacteroidales</taxon>
        <taxon>Tannerellaceae</taxon>
        <taxon>Parabacteroides</taxon>
    </lineage>
</organism>
<evidence type="ECO:0000313" key="2">
    <source>
        <dbReference type="EMBL" id="MBC5631176.1"/>
    </source>
</evidence>
<dbReference type="SUPFAM" id="SSF140931">
    <property type="entry name" value="Fic-like"/>
    <property type="match status" value="1"/>
</dbReference>
<dbReference type="PROSITE" id="PS51459">
    <property type="entry name" value="FIDO"/>
    <property type="match status" value="1"/>
</dbReference>
<dbReference type="Proteomes" id="UP000651475">
    <property type="component" value="Unassembled WGS sequence"/>
</dbReference>
<dbReference type="RefSeq" id="WP_186927927.1">
    <property type="nucleotide sequence ID" value="NZ_JACOOJ010000001.1"/>
</dbReference>
<dbReference type="InterPro" id="IPR003812">
    <property type="entry name" value="Fido"/>
</dbReference>
<accession>A0ABR7DIF3</accession>
<dbReference type="Pfam" id="PF02661">
    <property type="entry name" value="Fic"/>
    <property type="match status" value="1"/>
</dbReference>
<protein>
    <submittedName>
        <fullName evidence="2">Fic family protein</fullName>
    </submittedName>
</protein>